<dbReference type="EMBL" id="JAWXYG010000006">
    <property type="protein sequence ID" value="KAK4269850.1"/>
    <property type="molecule type" value="Genomic_DNA"/>
</dbReference>
<dbReference type="PIRSF" id="PIRSF000868">
    <property type="entry name" value="14-3-3"/>
    <property type="match status" value="1"/>
</dbReference>
<evidence type="ECO:0000256" key="1">
    <source>
        <dbReference type="ARBA" id="ARBA00006141"/>
    </source>
</evidence>
<dbReference type="SUPFAM" id="SSF48445">
    <property type="entry name" value="14-3-3 protein"/>
    <property type="match status" value="1"/>
</dbReference>
<feature type="site" description="Interaction with phosphoserine on interacting protein" evidence="2">
    <location>
        <position position="133"/>
    </location>
</feature>
<feature type="site" description="Interaction with phosphoserine on interacting protein" evidence="2">
    <location>
        <position position="60"/>
    </location>
</feature>
<dbReference type="SMART" id="SM00101">
    <property type="entry name" value="14_3_3"/>
    <property type="match status" value="1"/>
</dbReference>
<dbReference type="InterPro" id="IPR000308">
    <property type="entry name" value="14-3-3"/>
</dbReference>
<comment type="similarity">
    <text evidence="1">Belongs to the 14-3-3 family.</text>
</comment>
<evidence type="ECO:0000313" key="4">
    <source>
        <dbReference type="EMBL" id="KAK4269850.1"/>
    </source>
</evidence>
<protein>
    <recommendedName>
        <fullName evidence="3">14-3-3 domain-containing protein</fullName>
    </recommendedName>
</protein>
<evidence type="ECO:0000313" key="5">
    <source>
        <dbReference type="Proteomes" id="UP001293593"/>
    </source>
</evidence>
<keyword evidence="5" id="KW-1185">Reference proteome</keyword>
<proteinExistence type="inferred from homology"/>
<dbReference type="PRINTS" id="PR00305">
    <property type="entry name" value="1433ZETA"/>
</dbReference>
<gene>
    <name evidence="4" type="ORF">QN277_022956</name>
</gene>
<comment type="caution">
    <text evidence="4">The sequence shown here is derived from an EMBL/GenBank/DDBJ whole genome shotgun (WGS) entry which is preliminary data.</text>
</comment>
<evidence type="ECO:0000256" key="2">
    <source>
        <dbReference type="PIRSR" id="PIRSR000868-1"/>
    </source>
</evidence>
<dbReference type="Gene3D" id="1.20.190.20">
    <property type="entry name" value="14-3-3 domain"/>
    <property type="match status" value="1"/>
</dbReference>
<dbReference type="InterPro" id="IPR036815">
    <property type="entry name" value="14-3-3_dom_sf"/>
</dbReference>
<accession>A0AAE1JGB6</accession>
<dbReference type="PANTHER" id="PTHR18860">
    <property type="entry name" value="14-3-3 PROTEIN"/>
    <property type="match status" value="1"/>
</dbReference>
<dbReference type="AlphaFoldDB" id="A0AAE1JGB6"/>
<organism evidence="4 5">
    <name type="scientific">Acacia crassicarpa</name>
    <name type="common">northern wattle</name>
    <dbReference type="NCBI Taxonomy" id="499986"/>
    <lineage>
        <taxon>Eukaryota</taxon>
        <taxon>Viridiplantae</taxon>
        <taxon>Streptophyta</taxon>
        <taxon>Embryophyta</taxon>
        <taxon>Tracheophyta</taxon>
        <taxon>Spermatophyta</taxon>
        <taxon>Magnoliopsida</taxon>
        <taxon>eudicotyledons</taxon>
        <taxon>Gunneridae</taxon>
        <taxon>Pentapetalae</taxon>
        <taxon>rosids</taxon>
        <taxon>fabids</taxon>
        <taxon>Fabales</taxon>
        <taxon>Fabaceae</taxon>
        <taxon>Caesalpinioideae</taxon>
        <taxon>mimosoid clade</taxon>
        <taxon>Acacieae</taxon>
        <taxon>Acacia</taxon>
    </lineage>
</organism>
<feature type="domain" description="14-3-3" evidence="3">
    <location>
        <begin position="8"/>
        <end position="240"/>
    </location>
</feature>
<sequence>MSATKSSREENIYMAKVAEQAERYDEMVEYMEKVAKTGELTAEERSLLSVSYKNVIGPRRASWRIISSIEQKEESRGNEEHVAMAKELRGKIESEVRKMCDGVLSILQSHLIPSASSAESKVFFLKMKADYLRYLAEFNSREDNKEVADNIMLVYQAAQDIALAEFAATHPLRLGVALNFSVFYYEILNDPDRACDVAKKAFDEAIPELDKMGEDSYKDTNLIIQLLRDNLILWTSEDDA</sequence>
<name>A0AAE1JGB6_9FABA</name>
<dbReference type="InterPro" id="IPR023410">
    <property type="entry name" value="14-3-3_domain"/>
</dbReference>
<evidence type="ECO:0000259" key="3">
    <source>
        <dbReference type="SMART" id="SM00101"/>
    </source>
</evidence>
<dbReference type="Proteomes" id="UP001293593">
    <property type="component" value="Unassembled WGS sequence"/>
</dbReference>
<reference evidence="4" key="1">
    <citation type="submission" date="2023-10" db="EMBL/GenBank/DDBJ databases">
        <title>Chromosome-level genome of the transformable northern wattle, Acacia crassicarpa.</title>
        <authorList>
            <person name="Massaro I."/>
            <person name="Sinha N.R."/>
            <person name="Poethig S."/>
            <person name="Leichty A.R."/>
        </authorList>
    </citation>
    <scope>NUCLEOTIDE SEQUENCE</scope>
    <source>
        <strain evidence="4">Acra3RX</strain>
        <tissue evidence="4">Leaf</tissue>
    </source>
</reference>
<dbReference type="Pfam" id="PF00244">
    <property type="entry name" value="14-3-3"/>
    <property type="match status" value="1"/>
</dbReference>